<dbReference type="EMBL" id="HG937694">
    <property type="protein sequence ID" value="CDP38468.1"/>
    <property type="molecule type" value="Genomic_DNA"/>
</dbReference>
<dbReference type="GO" id="GO:0005829">
    <property type="term" value="C:cytosol"/>
    <property type="evidence" value="ECO:0007669"/>
    <property type="project" value="TreeGrafter"/>
</dbReference>
<dbReference type="InterPro" id="IPR007307">
    <property type="entry name" value="Ltv1"/>
</dbReference>
<proteinExistence type="inferred from homology"/>
<dbReference type="GO" id="GO:0030688">
    <property type="term" value="C:preribosome, small subunit precursor"/>
    <property type="evidence" value="ECO:0007669"/>
    <property type="project" value="TreeGrafter"/>
</dbReference>
<dbReference type="GO" id="GO:0005634">
    <property type="term" value="C:nucleus"/>
    <property type="evidence" value="ECO:0007669"/>
    <property type="project" value="TreeGrafter"/>
</dbReference>
<feature type="compositionally biased region" description="Acidic residues" evidence="2">
    <location>
        <begin position="224"/>
        <end position="245"/>
    </location>
</feature>
<reference evidence="3" key="2">
    <citation type="submission" date="2014-06" db="EMBL/GenBank/DDBJ databases">
        <title>The complete genome of Blastobotrys (Arxula) adeninivorans LS3 - a yeast of biotechnological interest.</title>
        <authorList>
            <person name="Kunze G."/>
            <person name="Gaillardin C."/>
            <person name="Czernicka M."/>
            <person name="Durrens P."/>
            <person name="Martin T."/>
            <person name="Boer E."/>
            <person name="Gabaldon T."/>
            <person name="Cruz J."/>
            <person name="Talla E."/>
            <person name="Marck C."/>
            <person name="Goffeau A."/>
            <person name="Barbe V."/>
            <person name="Baret P."/>
            <person name="Baronian K."/>
            <person name="Beier S."/>
            <person name="Bleykasten C."/>
            <person name="Bode R."/>
            <person name="Casaregola S."/>
            <person name="Despons L."/>
            <person name="Fairhead C."/>
            <person name="Giersberg M."/>
            <person name="Gierski P."/>
            <person name="Hahnel U."/>
            <person name="Hartmann A."/>
            <person name="Jankowska D."/>
            <person name="Jubin C."/>
            <person name="Jung P."/>
            <person name="Lafontaine I."/>
            <person name="Leh-Louis V."/>
            <person name="Lemaire M."/>
            <person name="Marcet-Houben M."/>
            <person name="Mascher M."/>
            <person name="Morel G."/>
            <person name="Richard G.-F."/>
            <person name="Riechen J."/>
            <person name="Sacerdot C."/>
            <person name="Sarkar A."/>
            <person name="Savel G."/>
            <person name="Schacherer J."/>
            <person name="Sherman D."/>
            <person name="Straub M.-L."/>
            <person name="Stein N."/>
            <person name="Thierry A."/>
            <person name="Trautwein-Schult A."/>
            <person name="Westhof E."/>
            <person name="Worch S."/>
            <person name="Dujon B."/>
            <person name="Souciet J.-L."/>
            <person name="Wincker P."/>
            <person name="Scholz U."/>
            <person name="Neuveglise N."/>
        </authorList>
    </citation>
    <scope>NUCLEOTIDE SEQUENCE</scope>
    <source>
        <strain evidence="3">LS3</strain>
    </source>
</reference>
<sequence length="401" mass="45584">MPPKKWIDKKTAETYTLVHRSQEDPLYNDPDAPDRVLLKVENLNSARSKAERKDKWSGRPSGGKVKTAADLEAEAEEFKKQGRRENEGEAALYGITYDDSKYDYMQHLKPIGDDPSAIFISRKDLDKSKGRHKGGLMFKSQAANSVLPKEVLPSEETVTRTYQDQQDLPDELAGLQPDMDPNLREVLEALDDEAFIEEGEEGEEEDIFADLVKSGVSDKKASEWDDFDPDQYDDEDFGFDSDDSADTVKASSKANVPVVEPKEGEEEWETAFRQFKLEQSRRKDDSDDDLASEDPDEKRTTITSMTRTTQNGSSRRRARKRGARTELTGLSMSSSALFRNDGLSLLDDRFDKIEEEYEDTIPEEPEGDFNMAEERQDFEAALDDFLDNYAIEGKKLVKHKK</sequence>
<name>A0A060TBX1_BLAAD</name>
<evidence type="ECO:0000313" key="3">
    <source>
        <dbReference type="EMBL" id="CDP38468.1"/>
    </source>
</evidence>
<dbReference type="AlphaFoldDB" id="A0A060TBX1"/>
<evidence type="ECO:0000256" key="1">
    <source>
        <dbReference type="ARBA" id="ARBA00009078"/>
    </source>
</evidence>
<dbReference type="PANTHER" id="PTHR21531">
    <property type="entry name" value="LOW-TEMPERATURE VIABILITY PROTEIN LTV1-RELATED"/>
    <property type="match status" value="1"/>
</dbReference>
<dbReference type="PANTHER" id="PTHR21531:SF0">
    <property type="entry name" value="PROTEIN LTV1 HOMOLOG"/>
    <property type="match status" value="1"/>
</dbReference>
<feature type="compositionally biased region" description="Low complexity" evidence="2">
    <location>
        <begin position="301"/>
        <end position="313"/>
    </location>
</feature>
<organism evidence="3">
    <name type="scientific">Blastobotrys adeninivorans</name>
    <name type="common">Yeast</name>
    <name type="synonym">Arxula adeninivorans</name>
    <dbReference type="NCBI Taxonomy" id="409370"/>
    <lineage>
        <taxon>Eukaryota</taxon>
        <taxon>Fungi</taxon>
        <taxon>Dikarya</taxon>
        <taxon>Ascomycota</taxon>
        <taxon>Saccharomycotina</taxon>
        <taxon>Dipodascomycetes</taxon>
        <taxon>Dipodascales</taxon>
        <taxon>Trichomonascaceae</taxon>
        <taxon>Blastobotrys</taxon>
    </lineage>
</organism>
<dbReference type="PhylomeDB" id="A0A060TBX1"/>
<feature type="compositionally biased region" description="Basic and acidic residues" evidence="2">
    <location>
        <begin position="48"/>
        <end position="57"/>
    </location>
</feature>
<evidence type="ECO:0000256" key="2">
    <source>
        <dbReference type="SAM" id="MobiDB-lite"/>
    </source>
</evidence>
<protein>
    <submittedName>
        <fullName evidence="3">ARAD1D35354p</fullName>
    </submittedName>
</protein>
<gene>
    <name evidence="3" type="ORF">GNLVRS02_ARAD1D35354g</name>
</gene>
<reference evidence="3" key="1">
    <citation type="submission" date="2014-02" db="EMBL/GenBank/DDBJ databases">
        <authorList>
            <person name="Genoscope - CEA"/>
        </authorList>
    </citation>
    <scope>NUCLEOTIDE SEQUENCE</scope>
    <source>
        <strain evidence="3">LS3</strain>
    </source>
</reference>
<feature type="region of interest" description="Disordered" evidence="2">
    <location>
        <begin position="42"/>
        <end position="70"/>
    </location>
</feature>
<feature type="compositionally biased region" description="Basic and acidic residues" evidence="2">
    <location>
        <begin position="275"/>
        <end position="285"/>
    </location>
</feature>
<dbReference type="GO" id="GO:0042274">
    <property type="term" value="P:ribosomal small subunit biogenesis"/>
    <property type="evidence" value="ECO:0007669"/>
    <property type="project" value="InterPro"/>
</dbReference>
<comment type="similarity">
    <text evidence="1">Belongs to the LTV1 family.</text>
</comment>
<feature type="region of interest" description="Disordered" evidence="2">
    <location>
        <begin position="217"/>
        <end position="326"/>
    </location>
</feature>
<feature type="compositionally biased region" description="Acidic residues" evidence="2">
    <location>
        <begin position="286"/>
        <end position="295"/>
    </location>
</feature>
<dbReference type="GO" id="GO:0000056">
    <property type="term" value="P:ribosomal small subunit export from nucleus"/>
    <property type="evidence" value="ECO:0007669"/>
    <property type="project" value="TreeGrafter"/>
</dbReference>
<accession>A0A060TBX1</accession>
<dbReference type="Pfam" id="PF04180">
    <property type="entry name" value="LTV"/>
    <property type="match status" value="1"/>
</dbReference>